<evidence type="ECO:0000256" key="2">
    <source>
        <dbReference type="ARBA" id="ARBA00022801"/>
    </source>
</evidence>
<proteinExistence type="predicted"/>
<accession>A0A0N4XIQ3</accession>
<keyword evidence="2" id="KW-0378">Hydrolase</keyword>
<dbReference type="InterPro" id="IPR001139">
    <property type="entry name" value="Glyco_hydro_30"/>
</dbReference>
<evidence type="ECO:0000313" key="3">
    <source>
        <dbReference type="EMBL" id="VDL65995.1"/>
    </source>
</evidence>
<evidence type="ECO:0000256" key="1">
    <source>
        <dbReference type="ARBA" id="ARBA00022729"/>
    </source>
</evidence>
<dbReference type="Proteomes" id="UP000271162">
    <property type="component" value="Unassembled WGS sequence"/>
</dbReference>
<keyword evidence="1" id="KW-0732">Signal</keyword>
<protein>
    <submittedName>
        <fullName evidence="5">Glucosylceramidase</fullName>
    </submittedName>
</protein>
<organism evidence="5">
    <name type="scientific">Nippostrongylus brasiliensis</name>
    <name type="common">Rat hookworm</name>
    <dbReference type="NCBI Taxonomy" id="27835"/>
    <lineage>
        <taxon>Eukaryota</taxon>
        <taxon>Metazoa</taxon>
        <taxon>Ecdysozoa</taxon>
        <taxon>Nematoda</taxon>
        <taxon>Chromadorea</taxon>
        <taxon>Rhabditida</taxon>
        <taxon>Rhabditina</taxon>
        <taxon>Rhabditomorpha</taxon>
        <taxon>Strongyloidea</taxon>
        <taxon>Heligmosomidae</taxon>
        <taxon>Nippostrongylus</taxon>
    </lineage>
</organism>
<dbReference type="PANTHER" id="PTHR11069">
    <property type="entry name" value="GLUCOSYLCERAMIDASE"/>
    <property type="match status" value="1"/>
</dbReference>
<reference evidence="3 4" key="2">
    <citation type="submission" date="2018-11" db="EMBL/GenBank/DDBJ databases">
        <authorList>
            <consortium name="Pathogen Informatics"/>
        </authorList>
    </citation>
    <scope>NUCLEOTIDE SEQUENCE [LARGE SCALE GENOMIC DNA]</scope>
</reference>
<evidence type="ECO:0000313" key="5">
    <source>
        <dbReference type="WBParaSite" id="NBR_0000240501-mRNA-1"/>
    </source>
</evidence>
<dbReference type="STRING" id="27835.A0A0N4XIQ3"/>
<gene>
    <name evidence="3" type="ORF">NBR_LOCUS2406</name>
</gene>
<dbReference type="WBParaSite" id="NBR_0000240501-mRNA-1">
    <property type="protein sequence ID" value="NBR_0000240501-mRNA-1"/>
    <property type="gene ID" value="NBR_0000240501"/>
</dbReference>
<dbReference type="GO" id="GO:0004348">
    <property type="term" value="F:glucosylceramidase activity"/>
    <property type="evidence" value="ECO:0007669"/>
    <property type="project" value="InterPro"/>
</dbReference>
<sequence>MAANHTLEATTQSFTYRPCVQRSFGKDLIVCVCNITYCDNIEPVGDLRSGQAVMYYSDQTGSRLVKSDLRQTSIRAGW</sequence>
<name>A0A0N4XIQ3_NIPBR</name>
<dbReference type="GO" id="GO:0006680">
    <property type="term" value="P:glucosylceramide catabolic process"/>
    <property type="evidence" value="ECO:0007669"/>
    <property type="project" value="TreeGrafter"/>
</dbReference>
<dbReference type="GO" id="GO:0016020">
    <property type="term" value="C:membrane"/>
    <property type="evidence" value="ECO:0007669"/>
    <property type="project" value="GOC"/>
</dbReference>
<dbReference type="AlphaFoldDB" id="A0A0N4XIQ3"/>
<dbReference type="SUPFAM" id="SSF51011">
    <property type="entry name" value="Glycosyl hydrolase domain"/>
    <property type="match status" value="1"/>
</dbReference>
<evidence type="ECO:0000313" key="4">
    <source>
        <dbReference type="Proteomes" id="UP000271162"/>
    </source>
</evidence>
<reference evidence="5" key="1">
    <citation type="submission" date="2017-02" db="UniProtKB">
        <authorList>
            <consortium name="WormBaseParasite"/>
        </authorList>
    </citation>
    <scope>IDENTIFICATION</scope>
</reference>
<keyword evidence="4" id="KW-1185">Reference proteome</keyword>
<dbReference type="PANTHER" id="PTHR11069:SF23">
    <property type="entry name" value="LYSOSOMAL ACID GLUCOSYLCERAMIDASE"/>
    <property type="match status" value="1"/>
</dbReference>
<dbReference type="EMBL" id="UYSL01002718">
    <property type="protein sequence ID" value="VDL65995.1"/>
    <property type="molecule type" value="Genomic_DNA"/>
</dbReference>